<dbReference type="Pfam" id="PF12643">
    <property type="entry name" value="MazG-like"/>
    <property type="match status" value="1"/>
</dbReference>
<dbReference type="GO" id="GO:0006253">
    <property type="term" value="P:dCTP catabolic process"/>
    <property type="evidence" value="ECO:0007669"/>
    <property type="project" value="TreeGrafter"/>
</dbReference>
<keyword evidence="1" id="KW-0378">Hydrolase</keyword>
<dbReference type="SUPFAM" id="SSF101386">
    <property type="entry name" value="all-alpha NTP pyrophosphatases"/>
    <property type="match status" value="1"/>
</dbReference>
<dbReference type="InterPro" id="IPR052555">
    <property type="entry name" value="dCTP_Pyrophosphatase"/>
</dbReference>
<dbReference type="GO" id="GO:0047840">
    <property type="term" value="F:dCTP diphosphatase activity"/>
    <property type="evidence" value="ECO:0007669"/>
    <property type="project" value="TreeGrafter"/>
</dbReference>
<dbReference type="Gene3D" id="1.10.287.1080">
    <property type="entry name" value="MazG-like"/>
    <property type="match status" value="1"/>
</dbReference>
<sequence>MEIDRLQALIADFAAQREWQKFHTPKNLVMALTGEVGELSELFQWLTAEESMVIHTPERRARVADEIADVFIYLLRLADVLDIDLVAATESKLQTNAQRYPAEAVRGRAVKYSDLDSSHGSPNDGS</sequence>
<dbReference type="RefSeq" id="WP_068019578.1">
    <property type="nucleotide sequence ID" value="NZ_QQAZ01000011.1"/>
</dbReference>
<comment type="caution">
    <text evidence="1">The sequence shown here is derived from an EMBL/GenBank/DDBJ whole genome shotgun (WGS) entry which is preliminary data.</text>
</comment>
<evidence type="ECO:0000313" key="1">
    <source>
        <dbReference type="EMBL" id="RDI46361.1"/>
    </source>
</evidence>
<dbReference type="CDD" id="cd11537">
    <property type="entry name" value="NTP-PPase_RS21-C6_like"/>
    <property type="match status" value="1"/>
</dbReference>
<proteinExistence type="predicted"/>
<name>A0A370GS79_9NOCA</name>
<evidence type="ECO:0000313" key="2">
    <source>
        <dbReference type="Proteomes" id="UP000255355"/>
    </source>
</evidence>
<organism evidence="1 2">
    <name type="scientific">Nocardia mexicana</name>
    <dbReference type="NCBI Taxonomy" id="279262"/>
    <lineage>
        <taxon>Bacteria</taxon>
        <taxon>Bacillati</taxon>
        <taxon>Actinomycetota</taxon>
        <taxon>Actinomycetes</taxon>
        <taxon>Mycobacteriales</taxon>
        <taxon>Nocardiaceae</taxon>
        <taxon>Nocardia</taxon>
    </lineage>
</organism>
<protein>
    <submittedName>
        <fullName evidence="1">NTP pyrophosphatase (Non-canonical NTP hydrolase)</fullName>
    </submittedName>
</protein>
<dbReference type="Proteomes" id="UP000255355">
    <property type="component" value="Unassembled WGS sequence"/>
</dbReference>
<dbReference type="STRING" id="1210089.GCA_001613165_02908"/>
<accession>A0A370GS79</accession>
<keyword evidence="2" id="KW-1185">Reference proteome</keyword>
<dbReference type="InterPro" id="IPR025984">
    <property type="entry name" value="DCTPP"/>
</dbReference>
<dbReference type="PANTHER" id="PTHR46523">
    <property type="entry name" value="DCTP PYROPHOSPHATASE 1"/>
    <property type="match status" value="1"/>
</dbReference>
<gene>
    <name evidence="1" type="ORF">DFR68_111119</name>
</gene>
<dbReference type="GO" id="GO:0042262">
    <property type="term" value="P:DNA protection"/>
    <property type="evidence" value="ECO:0007669"/>
    <property type="project" value="TreeGrafter"/>
</dbReference>
<dbReference type="PANTHER" id="PTHR46523:SF1">
    <property type="entry name" value="DCTP PYROPHOSPHATASE 1"/>
    <property type="match status" value="1"/>
</dbReference>
<dbReference type="GO" id="GO:0005829">
    <property type="term" value="C:cytosol"/>
    <property type="evidence" value="ECO:0007669"/>
    <property type="project" value="TreeGrafter"/>
</dbReference>
<dbReference type="EMBL" id="QQAZ01000011">
    <property type="protein sequence ID" value="RDI46361.1"/>
    <property type="molecule type" value="Genomic_DNA"/>
</dbReference>
<dbReference type="AlphaFoldDB" id="A0A370GS79"/>
<reference evidence="1 2" key="1">
    <citation type="submission" date="2018-07" db="EMBL/GenBank/DDBJ databases">
        <title>Genomic Encyclopedia of Type Strains, Phase IV (KMG-IV): sequencing the most valuable type-strain genomes for metagenomic binning, comparative biology and taxonomic classification.</title>
        <authorList>
            <person name="Goeker M."/>
        </authorList>
    </citation>
    <scope>NUCLEOTIDE SEQUENCE [LARGE SCALE GENOMIC DNA]</scope>
    <source>
        <strain evidence="1 2">DSM 44952</strain>
    </source>
</reference>
<dbReference type="OrthoDB" id="9791898at2"/>
<dbReference type="PIRSF" id="PIRSF029826">
    <property type="entry name" value="UCP029826_pph"/>
    <property type="match status" value="1"/>
</dbReference>